<name>A0A7D7FA68_9CAUD</name>
<dbReference type="Proteomes" id="UP000514515">
    <property type="component" value="Segment"/>
</dbReference>
<gene>
    <name evidence="1" type="ORF">phiV141_11</name>
</gene>
<sequence>MNQLVPGMTAPAMAQATAATVAAPVAAAQAPAPASNEVAQVAAPADFNIMAFAVHKEKAESSNARKAPWECTVEELRERVTFRDVQAPSNRNSAEYHLRPFLSPKSLPLEEVLGADANGNAINTIIVPAQYADAAKEQFINTVVNAGYLDQILLRTAQELKVAKEERDAAPKKAPVDTAAADAALADLEAANVAQTAPVAPTAQVAPVAAPVAEQAVPQAQVAPTAQAIPQMPAGMPAGIPNFPG</sequence>
<proteinExistence type="predicted"/>
<protein>
    <submittedName>
        <fullName evidence="1">Uncharacterized protein</fullName>
    </submittedName>
</protein>
<evidence type="ECO:0000313" key="2">
    <source>
        <dbReference type="Proteomes" id="UP000514515"/>
    </source>
</evidence>
<dbReference type="EMBL" id="MT227925">
    <property type="protein sequence ID" value="QMP18268.1"/>
    <property type="molecule type" value="Genomic_DNA"/>
</dbReference>
<accession>A0A7D7FA68</accession>
<reference evidence="1 2" key="1">
    <citation type="submission" date="2020-03" db="EMBL/GenBank/DDBJ databases">
        <authorList>
            <person name="Chen G."/>
            <person name="Lin M."/>
            <person name="Fu H."/>
        </authorList>
    </citation>
    <scope>NUCLEOTIDE SEQUENCE [LARGE SCALE GENOMIC DNA]</scope>
</reference>
<evidence type="ECO:0000313" key="1">
    <source>
        <dbReference type="EMBL" id="QMP18268.1"/>
    </source>
</evidence>
<organism evidence="1 2">
    <name type="scientific">Vibrio phage phiV141</name>
    <dbReference type="NCBI Taxonomy" id="2723905"/>
    <lineage>
        <taxon>Viruses</taxon>
        <taxon>Duplodnaviria</taxon>
        <taxon>Heunggongvirae</taxon>
        <taxon>Uroviricota</taxon>
        <taxon>Caudoviricetes</taxon>
        <taxon>Autographivirales</taxon>
        <taxon>Autographivirales incertae sedis</taxon>
        <taxon>Fujianvirus</taxon>
        <taxon>Fujianvirus V141</taxon>
    </lineage>
</organism>
<keyword evidence="2" id="KW-1185">Reference proteome</keyword>